<name>F9W229_9ACTN</name>
<dbReference type="Pfam" id="PF08240">
    <property type="entry name" value="ADH_N"/>
    <property type="match status" value="1"/>
</dbReference>
<dbReference type="InterPro" id="IPR013154">
    <property type="entry name" value="ADH-like_N"/>
</dbReference>
<proteinExistence type="predicted"/>
<dbReference type="Gene3D" id="3.90.180.10">
    <property type="entry name" value="Medium-chain alcohol dehydrogenases, catalytic domain"/>
    <property type="match status" value="1"/>
</dbReference>
<evidence type="ECO:0000259" key="1">
    <source>
        <dbReference type="Pfam" id="PF08240"/>
    </source>
</evidence>
<dbReference type="Proteomes" id="UP000003558">
    <property type="component" value="Unassembled WGS sequence"/>
</dbReference>
<dbReference type="SUPFAM" id="SSF50129">
    <property type="entry name" value="GroES-like"/>
    <property type="match status" value="1"/>
</dbReference>
<dbReference type="EMBL" id="BACI01000118">
    <property type="protein sequence ID" value="GAA14889.1"/>
    <property type="molecule type" value="Genomic_DNA"/>
</dbReference>
<comment type="caution">
    <text evidence="2">The sequence shown here is derived from an EMBL/GenBank/DDBJ whole genome shotgun (WGS) entry which is preliminary data.</text>
</comment>
<dbReference type="RefSeq" id="WP_006360955.1">
    <property type="nucleotide sequence ID" value="NZ_BACI01000118.1"/>
</dbReference>
<organism evidence="2 3">
    <name type="scientific">Gordonia alkanivorans NBRC 16433</name>
    <dbReference type="NCBI Taxonomy" id="1027371"/>
    <lineage>
        <taxon>Bacteria</taxon>
        <taxon>Bacillati</taxon>
        <taxon>Actinomycetota</taxon>
        <taxon>Actinomycetes</taxon>
        <taxon>Mycobacteriales</taxon>
        <taxon>Gordoniaceae</taxon>
        <taxon>Gordonia</taxon>
    </lineage>
</organism>
<evidence type="ECO:0000313" key="3">
    <source>
        <dbReference type="Proteomes" id="UP000003558"/>
    </source>
</evidence>
<protein>
    <submittedName>
        <fullName evidence="2">Putative oxidoreductase</fullName>
    </submittedName>
</protein>
<sequence length="112" mass="11661">MRALIGGTGPDWTLEEIDPPEQLGALRVQVMAAGPNRADLYALEGSYTANSQAEGRYTAGMEVAGVVETGSLLAGNLPAGTRFMGIAVGAFADRAICDPRLVVPIPEPLSFT</sequence>
<dbReference type="AlphaFoldDB" id="F9W229"/>
<accession>F9W229</accession>
<dbReference type="InterPro" id="IPR011032">
    <property type="entry name" value="GroES-like_sf"/>
</dbReference>
<gene>
    <name evidence="2" type="ORF">GOALK_118_00070</name>
</gene>
<dbReference type="STRING" id="1027371.GOALK_118_00070"/>
<evidence type="ECO:0000313" key="2">
    <source>
        <dbReference type="EMBL" id="GAA14889.1"/>
    </source>
</evidence>
<reference evidence="2 3" key="1">
    <citation type="submission" date="2011-05" db="EMBL/GenBank/DDBJ databases">
        <title>Whole genome shotgun sequence of Gordonia alkanivorans NBRC 16433.</title>
        <authorList>
            <person name="Hosoyama A."/>
            <person name="Nakamura S."/>
            <person name="Takarada H."/>
            <person name="Tsuchikane K."/>
            <person name="Yamazaki S."/>
            <person name="Fujita N."/>
        </authorList>
    </citation>
    <scope>NUCLEOTIDE SEQUENCE [LARGE SCALE GENOMIC DNA]</scope>
    <source>
        <strain evidence="2 3">NBRC 16433</strain>
    </source>
</reference>
<feature type="domain" description="Alcohol dehydrogenase-like N-terminal" evidence="1">
    <location>
        <begin position="24"/>
        <end position="107"/>
    </location>
</feature>